<dbReference type="InterPro" id="IPR016181">
    <property type="entry name" value="Acyl_CoA_acyltransferase"/>
</dbReference>
<accession>A0ABS7WUL3</accession>
<dbReference type="RefSeq" id="WP_163649293.1">
    <property type="nucleotide sequence ID" value="NZ_JAGXFC010000001.1"/>
</dbReference>
<dbReference type="InterPro" id="IPR050832">
    <property type="entry name" value="Bact_Acetyltransf"/>
</dbReference>
<dbReference type="Gene3D" id="3.40.630.30">
    <property type="match status" value="1"/>
</dbReference>
<evidence type="ECO:0000313" key="5">
    <source>
        <dbReference type="Proteomes" id="UP001319883"/>
    </source>
</evidence>
<proteinExistence type="predicted"/>
<evidence type="ECO:0000256" key="1">
    <source>
        <dbReference type="ARBA" id="ARBA00022679"/>
    </source>
</evidence>
<evidence type="ECO:0000256" key="2">
    <source>
        <dbReference type="ARBA" id="ARBA00023315"/>
    </source>
</evidence>
<name>A0ABS7WUL3_9GAMM</name>
<dbReference type="CDD" id="cd04301">
    <property type="entry name" value="NAT_SF"/>
    <property type="match status" value="1"/>
</dbReference>
<dbReference type="PANTHER" id="PTHR43877:SF1">
    <property type="entry name" value="ACETYLTRANSFERASE"/>
    <property type="match status" value="1"/>
</dbReference>
<dbReference type="InterPro" id="IPR000182">
    <property type="entry name" value="GNAT_dom"/>
</dbReference>
<dbReference type="PANTHER" id="PTHR43877">
    <property type="entry name" value="AMINOALKYLPHOSPHONATE N-ACETYLTRANSFERASE-RELATED-RELATED"/>
    <property type="match status" value="1"/>
</dbReference>
<keyword evidence="5" id="KW-1185">Reference proteome</keyword>
<protein>
    <submittedName>
        <fullName evidence="4">GNAT family N-acetyltransferase</fullName>
        <ecNumber evidence="4">2.3.1.-</ecNumber>
    </submittedName>
</protein>
<reference evidence="4 5" key="1">
    <citation type="submission" date="2021-05" db="EMBL/GenBank/DDBJ databases">
        <title>Petroleum and Energy Research Collection (APPE): ex situ preservation of microbial diversity associated with the oil industry and exploitation of its biotechnological potential.</title>
        <authorList>
            <person name="Paixao C.T.M."/>
            <person name="Gomes M.B."/>
            <person name="Oliveira V.M."/>
        </authorList>
    </citation>
    <scope>NUCLEOTIDE SEQUENCE [LARGE SCALE GENOMIC DNA]</scope>
    <source>
        <strain evidence="4 5">LIT2</strain>
    </source>
</reference>
<organism evidence="4 5">
    <name type="scientific">Modicisalibacter tunisiensis</name>
    <dbReference type="NCBI Taxonomy" id="390637"/>
    <lineage>
        <taxon>Bacteria</taxon>
        <taxon>Pseudomonadati</taxon>
        <taxon>Pseudomonadota</taxon>
        <taxon>Gammaproteobacteria</taxon>
        <taxon>Oceanospirillales</taxon>
        <taxon>Halomonadaceae</taxon>
        <taxon>Modicisalibacter</taxon>
    </lineage>
</organism>
<keyword evidence="2 4" id="KW-0012">Acyltransferase</keyword>
<dbReference type="Proteomes" id="UP001319883">
    <property type="component" value="Unassembled WGS sequence"/>
</dbReference>
<sequence>MDERIRFREALPRDAADQAEVFHHAVMQGAAGRYTLVQREAWVSALPREASAWSARQALYATLVAECDGRCVGFCELDVAEGRIVTLYVWPSLARRGIGARLLELGESLLRERGLSRVTIEASLVLADGLARRGWRRLGDEWVERQGESLPRVRMDRELDAAPAGPRRGVS</sequence>
<dbReference type="EMBL" id="JAGXFD010000001">
    <property type="protein sequence ID" value="MBZ9566300.1"/>
    <property type="molecule type" value="Genomic_DNA"/>
</dbReference>
<dbReference type="GO" id="GO:0016746">
    <property type="term" value="F:acyltransferase activity"/>
    <property type="evidence" value="ECO:0007669"/>
    <property type="project" value="UniProtKB-KW"/>
</dbReference>
<dbReference type="SUPFAM" id="SSF55729">
    <property type="entry name" value="Acyl-CoA N-acyltransferases (Nat)"/>
    <property type="match status" value="1"/>
</dbReference>
<evidence type="ECO:0000259" key="3">
    <source>
        <dbReference type="PROSITE" id="PS51186"/>
    </source>
</evidence>
<keyword evidence="1 4" id="KW-0808">Transferase</keyword>
<dbReference type="PROSITE" id="PS51186">
    <property type="entry name" value="GNAT"/>
    <property type="match status" value="1"/>
</dbReference>
<feature type="domain" description="N-acetyltransferase" evidence="3">
    <location>
        <begin position="5"/>
        <end position="160"/>
    </location>
</feature>
<comment type="caution">
    <text evidence="4">The sequence shown here is derived from an EMBL/GenBank/DDBJ whole genome shotgun (WGS) entry which is preliminary data.</text>
</comment>
<evidence type="ECO:0000313" key="4">
    <source>
        <dbReference type="EMBL" id="MBZ9566300.1"/>
    </source>
</evidence>
<gene>
    <name evidence="4" type="ORF">KGQ91_01135</name>
</gene>
<dbReference type="Pfam" id="PF13673">
    <property type="entry name" value="Acetyltransf_10"/>
    <property type="match status" value="1"/>
</dbReference>
<dbReference type="EC" id="2.3.1.-" evidence="4"/>